<dbReference type="RefSeq" id="WP_188903297.1">
    <property type="nucleotide sequence ID" value="NZ_BMKS01000017.1"/>
</dbReference>
<accession>A0A8J3EDU5</accession>
<dbReference type="Gene3D" id="3.40.50.150">
    <property type="entry name" value="Vaccinia Virus protein VP39"/>
    <property type="match status" value="1"/>
</dbReference>
<dbReference type="SUPFAM" id="SSF53335">
    <property type="entry name" value="S-adenosyl-L-methionine-dependent methyltransferases"/>
    <property type="match status" value="1"/>
</dbReference>
<protein>
    <recommendedName>
        <fullName evidence="2">Methyltransferase FkbM domain-containing protein</fullName>
    </recommendedName>
</protein>
<name>A0A8J3EDU5_9PROT</name>
<dbReference type="Pfam" id="PF05050">
    <property type="entry name" value="Methyltransf_21"/>
    <property type="match status" value="1"/>
</dbReference>
<dbReference type="EMBL" id="BMKS01000017">
    <property type="protein sequence ID" value="GGG47754.1"/>
    <property type="molecule type" value="Genomic_DNA"/>
</dbReference>
<evidence type="ECO:0000313" key="3">
    <source>
        <dbReference type="EMBL" id="GGG47754.1"/>
    </source>
</evidence>
<evidence type="ECO:0000313" key="4">
    <source>
        <dbReference type="Proteomes" id="UP000597507"/>
    </source>
</evidence>
<feature type="domain" description="Methyltransferase FkbM" evidence="2">
    <location>
        <begin position="111"/>
        <end position="282"/>
    </location>
</feature>
<reference evidence="3 4" key="1">
    <citation type="journal article" date="2014" name="Int. J. Syst. Evol. Microbiol.">
        <title>Complete genome sequence of Corynebacterium casei LMG S-19264T (=DSM 44701T), isolated from a smear-ripened cheese.</title>
        <authorList>
            <consortium name="US DOE Joint Genome Institute (JGI-PGF)"/>
            <person name="Walter F."/>
            <person name="Albersmeier A."/>
            <person name="Kalinowski J."/>
            <person name="Ruckert C."/>
        </authorList>
    </citation>
    <scope>NUCLEOTIDE SEQUENCE [LARGE SCALE GENOMIC DNA]</scope>
    <source>
        <strain evidence="3 4">CGMCC 1.16330</strain>
    </source>
</reference>
<dbReference type="InterPro" id="IPR052514">
    <property type="entry name" value="SAM-dependent_MTase"/>
</dbReference>
<comment type="caution">
    <text evidence="3">The sequence shown here is derived from an EMBL/GenBank/DDBJ whole genome shotgun (WGS) entry which is preliminary data.</text>
</comment>
<gene>
    <name evidence="3" type="ORF">GCM10010964_38930</name>
</gene>
<dbReference type="InterPro" id="IPR006342">
    <property type="entry name" value="FkbM_mtfrase"/>
</dbReference>
<evidence type="ECO:0000256" key="1">
    <source>
        <dbReference type="SAM" id="Coils"/>
    </source>
</evidence>
<dbReference type="PANTHER" id="PTHR34203:SF15">
    <property type="entry name" value="SLL1173 PROTEIN"/>
    <property type="match status" value="1"/>
</dbReference>
<dbReference type="InterPro" id="IPR029063">
    <property type="entry name" value="SAM-dependent_MTases_sf"/>
</dbReference>
<sequence length="318" mass="34460">MLARLRRWLSAPGGRTLARRQAAALERLERRIEGVAARLEQVAERIEAVRMAQSATLDDSTALTLCASGHMILVDTRCRDIAPHLMMSGVWEPEYLAAFRRLIRPGDTVFDIGANHGVYTLAAAAAVGPAGRVHAFEPNPRYARLVEQSVRLNGFASVVRVHRVAVSDRAGEARLRFGFAHAGGARLAPDDAEEPAPQGAPRAATVRKVALDAMFRRPETVPHAVKLDIEGHEGFALLGMRGLLERSPGVRLMLEFAPRLMRDAGMGAEATIALLEGLGFRFWTVGADSRLVPTEASQLRAMEGGLMNIVAARQAPEA</sequence>
<dbReference type="NCBIfam" id="TIGR01444">
    <property type="entry name" value="fkbM_fam"/>
    <property type="match status" value="1"/>
</dbReference>
<organism evidence="3 4">
    <name type="scientific">Caldovatus sediminis</name>
    <dbReference type="NCBI Taxonomy" id="2041189"/>
    <lineage>
        <taxon>Bacteria</taxon>
        <taxon>Pseudomonadati</taxon>
        <taxon>Pseudomonadota</taxon>
        <taxon>Alphaproteobacteria</taxon>
        <taxon>Acetobacterales</taxon>
        <taxon>Roseomonadaceae</taxon>
        <taxon>Caldovatus</taxon>
    </lineage>
</organism>
<dbReference type="Proteomes" id="UP000597507">
    <property type="component" value="Unassembled WGS sequence"/>
</dbReference>
<feature type="coiled-coil region" evidence="1">
    <location>
        <begin position="18"/>
        <end position="45"/>
    </location>
</feature>
<proteinExistence type="predicted"/>
<dbReference type="PANTHER" id="PTHR34203">
    <property type="entry name" value="METHYLTRANSFERASE, FKBM FAMILY PROTEIN"/>
    <property type="match status" value="1"/>
</dbReference>
<evidence type="ECO:0000259" key="2">
    <source>
        <dbReference type="Pfam" id="PF05050"/>
    </source>
</evidence>
<dbReference type="AlphaFoldDB" id="A0A8J3EDU5"/>
<keyword evidence="4" id="KW-1185">Reference proteome</keyword>
<keyword evidence="1" id="KW-0175">Coiled coil</keyword>